<keyword evidence="4" id="KW-0997">Cell inner membrane</keyword>
<evidence type="ECO:0000256" key="2">
    <source>
        <dbReference type="ARBA" id="ARBA00022448"/>
    </source>
</evidence>
<dbReference type="AlphaFoldDB" id="A0A8H3BDD8"/>
<keyword evidence="3" id="KW-1003">Cell membrane</keyword>
<keyword evidence="7 8" id="KW-0472">Membrane</keyword>
<dbReference type="Pfam" id="PF20398">
    <property type="entry name" value="DUF6691"/>
    <property type="match status" value="1"/>
</dbReference>
<evidence type="ECO:0000256" key="3">
    <source>
        <dbReference type="ARBA" id="ARBA00022475"/>
    </source>
</evidence>
<protein>
    <recommendedName>
        <fullName evidence="11">Sulphur transport domain-containing protein</fullName>
    </recommendedName>
</protein>
<name>A0A8H3BDD8_9AGAM</name>
<feature type="transmembrane region" description="Helical" evidence="8">
    <location>
        <begin position="147"/>
        <end position="169"/>
    </location>
</feature>
<accession>A0A8H3BDD8</accession>
<dbReference type="GO" id="GO:0005886">
    <property type="term" value="C:plasma membrane"/>
    <property type="evidence" value="ECO:0007669"/>
    <property type="project" value="UniProtKB-SubCell"/>
</dbReference>
<evidence type="ECO:0000256" key="5">
    <source>
        <dbReference type="ARBA" id="ARBA00022692"/>
    </source>
</evidence>
<sequence>MPFTPIQTLVGASMLGASAYHVLVLNGGVLGVSGFAHRTNSWVAFKLREVTCSRTSKDDAPNDANPDPDHLALLSIAGLLAGGVVFGFLHRPLERQLQARLVDVYNTTSITEAQATGLALAGFLVGIGSKLSNGCTSGHMLCGVSRLAPRSLVATLTFFSVSVLTHLLMGQLSPFSLSLVPEQPIGLPAWHLVLFLQLPALLYRYGAAFVNGLVGERSARQVVSFATSFHFALGLIVSGMLRPSKILNFLYLTPTAMRDGTWDPSLAMIILAGILPQALVWVLSLGNHVRQAGTRPAFASHWRIPMPGSEWWQNIDARLVSGAALFGVGWGMCGICPGPATVLLGAGMSGQMQSQIWKRIGIWIIGFFSGGLLGGVL</sequence>
<evidence type="ECO:0000256" key="8">
    <source>
        <dbReference type="SAM" id="Phobius"/>
    </source>
</evidence>
<gene>
    <name evidence="9" type="ORF">RDB_LOCUS133093</name>
</gene>
<dbReference type="EMBL" id="CAJMWW010000170">
    <property type="protein sequence ID" value="CAE6454384.1"/>
    <property type="molecule type" value="Genomic_DNA"/>
</dbReference>
<feature type="transmembrane region" description="Helical" evidence="8">
    <location>
        <begin position="189"/>
        <end position="210"/>
    </location>
</feature>
<proteinExistence type="predicted"/>
<evidence type="ECO:0008006" key="11">
    <source>
        <dbReference type="Google" id="ProtNLM"/>
    </source>
</evidence>
<evidence type="ECO:0000313" key="10">
    <source>
        <dbReference type="Proteomes" id="UP000663841"/>
    </source>
</evidence>
<organism evidence="9 10">
    <name type="scientific">Rhizoctonia solani</name>
    <dbReference type="NCBI Taxonomy" id="456999"/>
    <lineage>
        <taxon>Eukaryota</taxon>
        <taxon>Fungi</taxon>
        <taxon>Dikarya</taxon>
        <taxon>Basidiomycota</taxon>
        <taxon>Agaricomycotina</taxon>
        <taxon>Agaricomycetes</taxon>
        <taxon>Cantharellales</taxon>
        <taxon>Ceratobasidiaceae</taxon>
        <taxon>Rhizoctonia</taxon>
    </lineage>
</organism>
<comment type="caution">
    <text evidence="9">The sequence shown here is derived from an EMBL/GenBank/DDBJ whole genome shotgun (WGS) entry which is preliminary data.</text>
</comment>
<evidence type="ECO:0000256" key="6">
    <source>
        <dbReference type="ARBA" id="ARBA00022989"/>
    </source>
</evidence>
<keyword evidence="2" id="KW-0813">Transport</keyword>
<evidence type="ECO:0000313" key="9">
    <source>
        <dbReference type="EMBL" id="CAE6454384.1"/>
    </source>
</evidence>
<feature type="transmembrane region" description="Helical" evidence="8">
    <location>
        <begin position="356"/>
        <end position="376"/>
    </location>
</feature>
<reference evidence="9" key="1">
    <citation type="submission" date="2021-01" db="EMBL/GenBank/DDBJ databases">
        <authorList>
            <person name="Kaushik A."/>
        </authorList>
    </citation>
    <scope>NUCLEOTIDE SEQUENCE</scope>
    <source>
        <strain evidence="9">AG3-T5</strain>
    </source>
</reference>
<dbReference type="InterPro" id="IPR007272">
    <property type="entry name" value="Sulf_transp_TsuA/YedE"/>
</dbReference>
<feature type="transmembrane region" description="Helical" evidence="8">
    <location>
        <begin position="266"/>
        <end position="285"/>
    </location>
</feature>
<dbReference type="Proteomes" id="UP000663841">
    <property type="component" value="Unassembled WGS sequence"/>
</dbReference>
<evidence type="ECO:0000256" key="1">
    <source>
        <dbReference type="ARBA" id="ARBA00004429"/>
    </source>
</evidence>
<dbReference type="PANTHER" id="PTHR30574">
    <property type="entry name" value="INNER MEMBRANE PROTEIN YEDE"/>
    <property type="match status" value="1"/>
</dbReference>
<keyword evidence="5 8" id="KW-0812">Transmembrane</keyword>
<dbReference type="InterPro" id="IPR046513">
    <property type="entry name" value="DUF6691"/>
</dbReference>
<feature type="transmembrane region" description="Helical" evidence="8">
    <location>
        <begin position="71"/>
        <end position="90"/>
    </location>
</feature>
<feature type="transmembrane region" description="Helical" evidence="8">
    <location>
        <begin position="222"/>
        <end position="241"/>
    </location>
</feature>
<comment type="subcellular location">
    <subcellularLocation>
        <location evidence="1">Cell inner membrane</location>
        <topology evidence="1">Multi-pass membrane protein</topology>
    </subcellularLocation>
</comment>
<dbReference type="PANTHER" id="PTHR30574:SF1">
    <property type="entry name" value="SULPHUR TRANSPORT DOMAIN-CONTAINING PROTEIN"/>
    <property type="match status" value="1"/>
</dbReference>
<dbReference type="Pfam" id="PF04143">
    <property type="entry name" value="Sulf_transp"/>
    <property type="match status" value="1"/>
</dbReference>
<keyword evidence="6 8" id="KW-1133">Transmembrane helix</keyword>
<evidence type="ECO:0000256" key="7">
    <source>
        <dbReference type="ARBA" id="ARBA00023136"/>
    </source>
</evidence>
<evidence type="ECO:0000256" key="4">
    <source>
        <dbReference type="ARBA" id="ARBA00022519"/>
    </source>
</evidence>